<evidence type="ECO:0000256" key="11">
    <source>
        <dbReference type="PROSITE-ProRule" id="PRU10141"/>
    </source>
</evidence>
<feature type="domain" description="CARD" evidence="17">
    <location>
        <begin position="1"/>
        <end position="75"/>
    </location>
</feature>
<evidence type="ECO:0000313" key="19">
    <source>
        <dbReference type="Proteomes" id="UP000677054"/>
    </source>
</evidence>
<dbReference type="GO" id="GO:0004712">
    <property type="term" value="F:protein serine/threonine/tyrosine kinase activity"/>
    <property type="evidence" value="ECO:0007669"/>
    <property type="project" value="TreeGrafter"/>
</dbReference>
<dbReference type="Pfam" id="PF00069">
    <property type="entry name" value="Pkinase"/>
    <property type="match status" value="1"/>
</dbReference>
<dbReference type="PANTHER" id="PTHR22974">
    <property type="entry name" value="MIXED LINEAGE PROTEIN KINASE"/>
    <property type="match status" value="1"/>
</dbReference>
<gene>
    <name evidence="18" type="ORF">DSTB1V02_LOCUS10872</name>
</gene>
<comment type="similarity">
    <text evidence="1 12">Belongs to the peptidase C14A family.</text>
</comment>
<keyword evidence="9 11" id="KW-0067">ATP-binding</keyword>
<evidence type="ECO:0000256" key="1">
    <source>
        <dbReference type="ARBA" id="ARBA00010134"/>
    </source>
</evidence>
<dbReference type="AlphaFoldDB" id="A0A7R9ABN4"/>
<dbReference type="InterPro" id="IPR000719">
    <property type="entry name" value="Prot_kinase_dom"/>
</dbReference>
<dbReference type="GO" id="GO:0007059">
    <property type="term" value="P:chromosome segregation"/>
    <property type="evidence" value="ECO:0007669"/>
    <property type="project" value="TreeGrafter"/>
</dbReference>
<dbReference type="InterPro" id="IPR011600">
    <property type="entry name" value="Pept_C14_caspase"/>
</dbReference>
<dbReference type="PROSITE" id="PS50207">
    <property type="entry name" value="CASPASE_P10"/>
    <property type="match status" value="1"/>
</dbReference>
<evidence type="ECO:0000256" key="9">
    <source>
        <dbReference type="ARBA" id="ARBA00022840"/>
    </source>
</evidence>
<dbReference type="InterPro" id="IPR001315">
    <property type="entry name" value="CARD"/>
</dbReference>
<dbReference type="Gene3D" id="3.40.50.1460">
    <property type="match status" value="1"/>
</dbReference>
<dbReference type="SUPFAM" id="SSF52129">
    <property type="entry name" value="Caspase-like"/>
    <property type="match status" value="1"/>
</dbReference>
<feature type="binding site" evidence="11">
    <location>
        <position position="767"/>
    </location>
    <ligand>
        <name>ATP</name>
        <dbReference type="ChEBI" id="CHEBI:30616"/>
    </ligand>
</feature>
<dbReference type="InterPro" id="IPR033139">
    <property type="entry name" value="Caspase_cys_AS"/>
</dbReference>
<dbReference type="GO" id="GO:0042981">
    <property type="term" value="P:regulation of apoptotic process"/>
    <property type="evidence" value="ECO:0007669"/>
    <property type="project" value="InterPro"/>
</dbReference>
<dbReference type="InterPro" id="IPR011009">
    <property type="entry name" value="Kinase-like_dom_sf"/>
</dbReference>
<feature type="compositionally biased region" description="Low complexity" evidence="13">
    <location>
        <begin position="648"/>
        <end position="658"/>
    </location>
</feature>
<dbReference type="Pfam" id="PF00656">
    <property type="entry name" value="Peptidase_C14"/>
    <property type="match status" value="1"/>
</dbReference>
<evidence type="ECO:0000256" key="6">
    <source>
        <dbReference type="ARBA" id="ARBA00022777"/>
    </source>
</evidence>
<dbReference type="CDD" id="cd01671">
    <property type="entry name" value="CARD"/>
    <property type="match status" value="1"/>
</dbReference>
<dbReference type="PROSITE" id="PS01122">
    <property type="entry name" value="CASPASE_CYS"/>
    <property type="match status" value="1"/>
</dbReference>
<evidence type="ECO:0000259" key="14">
    <source>
        <dbReference type="PROSITE" id="PS50011"/>
    </source>
</evidence>
<dbReference type="Gene3D" id="3.30.200.20">
    <property type="entry name" value="Phosphorylase Kinase, domain 1"/>
    <property type="match status" value="1"/>
</dbReference>
<dbReference type="SUPFAM" id="SSF47986">
    <property type="entry name" value="DEATH domain"/>
    <property type="match status" value="1"/>
</dbReference>
<dbReference type="GO" id="GO:0033316">
    <property type="term" value="P:meiotic spindle assembly checkpoint signaling"/>
    <property type="evidence" value="ECO:0007669"/>
    <property type="project" value="TreeGrafter"/>
</dbReference>
<dbReference type="PANTHER" id="PTHR22974:SF21">
    <property type="entry name" value="DUAL SPECIFICITY PROTEIN KINASE TTK"/>
    <property type="match status" value="1"/>
</dbReference>
<name>A0A7R9ABN4_9CRUS</name>
<feature type="compositionally biased region" description="Polar residues" evidence="13">
    <location>
        <begin position="664"/>
        <end position="677"/>
    </location>
</feature>
<organism evidence="18">
    <name type="scientific">Darwinula stevensoni</name>
    <dbReference type="NCBI Taxonomy" id="69355"/>
    <lineage>
        <taxon>Eukaryota</taxon>
        <taxon>Metazoa</taxon>
        <taxon>Ecdysozoa</taxon>
        <taxon>Arthropoda</taxon>
        <taxon>Crustacea</taxon>
        <taxon>Oligostraca</taxon>
        <taxon>Ostracoda</taxon>
        <taxon>Podocopa</taxon>
        <taxon>Podocopida</taxon>
        <taxon>Darwinulocopina</taxon>
        <taxon>Darwinuloidea</taxon>
        <taxon>Darwinulidae</taxon>
        <taxon>Darwinula</taxon>
    </lineage>
</organism>
<dbReference type="OrthoDB" id="20524at2759"/>
<dbReference type="EMBL" id="LR902800">
    <property type="protein sequence ID" value="CAD7251105.1"/>
    <property type="molecule type" value="Genomic_DNA"/>
</dbReference>
<keyword evidence="6" id="KW-0418">Kinase</keyword>
<evidence type="ECO:0000259" key="17">
    <source>
        <dbReference type="PROSITE" id="PS50209"/>
    </source>
</evidence>
<dbReference type="PROSITE" id="PS50208">
    <property type="entry name" value="CASPASE_P20"/>
    <property type="match status" value="1"/>
</dbReference>
<evidence type="ECO:0000313" key="18">
    <source>
        <dbReference type="EMBL" id="CAD7251105.1"/>
    </source>
</evidence>
<keyword evidence="19" id="KW-1185">Reference proteome</keyword>
<keyword evidence="7" id="KW-0378">Hydrolase</keyword>
<dbReference type="InterPro" id="IPR008271">
    <property type="entry name" value="Ser/Thr_kinase_AS"/>
</dbReference>
<feature type="compositionally biased region" description="Low complexity" evidence="13">
    <location>
        <begin position="705"/>
        <end position="724"/>
    </location>
</feature>
<keyword evidence="5 11" id="KW-0547">Nucleotide-binding</keyword>
<dbReference type="GO" id="GO:0004674">
    <property type="term" value="F:protein serine/threonine kinase activity"/>
    <property type="evidence" value="ECO:0007669"/>
    <property type="project" value="UniProtKB-KW"/>
</dbReference>
<keyword evidence="2" id="KW-0723">Serine/threonine-protein kinase</keyword>
<dbReference type="PROSITE" id="PS50209">
    <property type="entry name" value="CARD"/>
    <property type="match status" value="1"/>
</dbReference>
<dbReference type="SMART" id="SM00115">
    <property type="entry name" value="CASc"/>
    <property type="match status" value="1"/>
</dbReference>
<protein>
    <recommendedName>
        <fullName evidence="20">Protein kinase domain-containing protein</fullName>
    </recommendedName>
</protein>
<evidence type="ECO:0008006" key="20">
    <source>
        <dbReference type="Google" id="ProtNLM"/>
    </source>
</evidence>
<dbReference type="InterPro" id="IPR029030">
    <property type="entry name" value="Caspase-like_dom_sf"/>
</dbReference>
<dbReference type="PRINTS" id="PR00376">
    <property type="entry name" value="IL1BCENZYME"/>
</dbReference>
<evidence type="ECO:0000259" key="16">
    <source>
        <dbReference type="PROSITE" id="PS50208"/>
    </source>
</evidence>
<dbReference type="Gene3D" id="1.10.533.10">
    <property type="entry name" value="Death Domain, Fas"/>
    <property type="match status" value="1"/>
</dbReference>
<keyword evidence="3" id="KW-0645">Protease</keyword>
<dbReference type="GO" id="GO:0000776">
    <property type="term" value="C:kinetochore"/>
    <property type="evidence" value="ECO:0007669"/>
    <property type="project" value="TreeGrafter"/>
</dbReference>
<dbReference type="InterPro" id="IPR017441">
    <property type="entry name" value="Protein_kinase_ATP_BS"/>
</dbReference>
<keyword evidence="8" id="KW-0788">Thiol protease</keyword>
<dbReference type="PROSITE" id="PS00107">
    <property type="entry name" value="PROTEIN_KINASE_ATP"/>
    <property type="match status" value="1"/>
</dbReference>
<dbReference type="InterPro" id="IPR015917">
    <property type="entry name" value="Pept_C14A"/>
</dbReference>
<dbReference type="PROSITE" id="PS50011">
    <property type="entry name" value="PROTEIN_KINASE_DOM"/>
    <property type="match status" value="1"/>
</dbReference>
<dbReference type="PROSITE" id="PS00108">
    <property type="entry name" value="PROTEIN_KINASE_ST"/>
    <property type="match status" value="1"/>
</dbReference>
<dbReference type="GO" id="GO:0006508">
    <property type="term" value="P:proteolysis"/>
    <property type="evidence" value="ECO:0007669"/>
    <property type="project" value="UniProtKB-KW"/>
</dbReference>
<dbReference type="CDD" id="cd00032">
    <property type="entry name" value="CASc"/>
    <property type="match status" value="1"/>
</dbReference>
<feature type="domain" description="Caspase family p10" evidence="15">
    <location>
        <begin position="321"/>
        <end position="386"/>
    </location>
</feature>
<proteinExistence type="inferred from homology"/>
<dbReference type="InterPro" id="IPR011029">
    <property type="entry name" value="DEATH-like_dom_sf"/>
</dbReference>
<keyword evidence="4" id="KW-0808">Transferase</keyword>
<accession>A0A7R9ABN4</accession>
<evidence type="ECO:0000256" key="10">
    <source>
        <dbReference type="ARBA" id="ARBA00023145"/>
    </source>
</evidence>
<evidence type="ECO:0000256" key="2">
    <source>
        <dbReference type="ARBA" id="ARBA00022527"/>
    </source>
</evidence>
<evidence type="ECO:0000256" key="8">
    <source>
        <dbReference type="ARBA" id="ARBA00022807"/>
    </source>
</evidence>
<dbReference type="SMART" id="SM00220">
    <property type="entry name" value="S_TKc"/>
    <property type="match status" value="1"/>
</dbReference>
<evidence type="ECO:0000256" key="13">
    <source>
        <dbReference type="SAM" id="MobiDB-lite"/>
    </source>
</evidence>
<feature type="domain" description="Protein kinase" evidence="14">
    <location>
        <begin position="738"/>
        <end position="1000"/>
    </location>
</feature>
<reference evidence="18" key="1">
    <citation type="submission" date="2020-11" db="EMBL/GenBank/DDBJ databases">
        <authorList>
            <person name="Tran Van P."/>
        </authorList>
    </citation>
    <scope>NUCLEOTIDE SEQUENCE</scope>
</reference>
<dbReference type="GO" id="GO:0004197">
    <property type="term" value="F:cysteine-type endopeptidase activity"/>
    <property type="evidence" value="ECO:0007669"/>
    <property type="project" value="InterPro"/>
</dbReference>
<dbReference type="Gene3D" id="1.10.510.10">
    <property type="entry name" value="Transferase(Phosphotransferase) domain 1"/>
    <property type="match status" value="1"/>
</dbReference>
<feature type="domain" description="Caspase family p20" evidence="16">
    <location>
        <begin position="175"/>
        <end position="302"/>
    </location>
</feature>
<evidence type="ECO:0000256" key="4">
    <source>
        <dbReference type="ARBA" id="ARBA00022679"/>
    </source>
</evidence>
<sequence length="1054" mass="119216">MNNDDREIIQSNISKLMENIDLSADLTAKFLERRLFSREMLESYCPMEKRENKLRLLLDVAKRGPTAFEDFLHCLMMTGHFCAARILKPDLELWKYLPPISRDELDNRGIENGNVSSNGINSISHEEDAEPDTVPFLNDSFCEDQIVVPQHLNVSVQKTDTCHGPPEAYKMQSNPRGQVLIINNEKFQRLKERRGATVDTINFRNVFEQLHFEVQLEDNLGIADMKRVIKNFAQSSLHKNSDCCVVLVMSHGDQQDGSYIVYSVDQKPISVEWIIQNFSNEEAQSLRGKPKLFFFQACRGEGYYREPRRKNNLEKDSFREDSYTAPVQSDIFVANSAIPDYVSYRDIRHGSWFIESICQVFAKYAHCLDLQSMMQKVHERLSKYEGEKGEKQSAEYWMIPRYQFLRSIYSEESLIAVTRVLDNEPSRERASRLLGIPLEALGIKVPPDAGSSRKIKLVAKNVMGDILKEVLLNHARKEHGGKWTSRTPYNSKEGCISSAIDIPLLQLPPWRNEDHPSPSSIRAQKVLVTVSERTDGTPIAKGEDDDDAYDQYFYEEMAKSRLEGDNTVENQQLHQGLSPLEAEGSFMTKIRKAKVKVLNRRNGIMGQVLKDENVGKGILNRSSREGQPVLQSKTSADLVPIRARKVLQPVQSQSSSVKQDLRKSSSILEPVSSSKSENMGKAALGNQTEQSHHVEGRSSTPVGGKPSVNSKPSTSSSPNSSALNLPKHTKVSFNGCQYIVLGLIGKGGFSSVYQVWDPEKEMTYALKCIKMSQRESEAELRNEIQLLWKLKDCDRVIHLFDYEFRKSERTLYLLMERGDCDLQTIFKQKPGQWSTRECCFYFEQMLQAVQQIHAKNVIHADLKPANFIMAKGYLKLIDFGISCMLQNEATSVLRDTPHGTISYMSPEALENSRDFGCKIGTKSDIWSLGCILYQMIHGCTPFQHLQSLISRIDAIRNPNTVISYPSVADDGLQRIVKLCLQHDPKKRPSVSELLIMMSQTGQSNPHGPTPGTPGVKEYLHSLSHLSPGALQKAVTPRTVKTMLTLLSKAGKVMF</sequence>
<keyword evidence="10" id="KW-0865">Zymogen</keyword>
<evidence type="ECO:0000256" key="3">
    <source>
        <dbReference type="ARBA" id="ARBA00022670"/>
    </source>
</evidence>
<dbReference type="PROSITE" id="PS01121">
    <property type="entry name" value="CASPASE_HIS"/>
    <property type="match status" value="1"/>
</dbReference>
<dbReference type="InterPro" id="IPR016129">
    <property type="entry name" value="Caspase_his_AS"/>
</dbReference>
<dbReference type="GO" id="GO:0005634">
    <property type="term" value="C:nucleus"/>
    <property type="evidence" value="ECO:0007669"/>
    <property type="project" value="TreeGrafter"/>
</dbReference>
<dbReference type="FunFam" id="3.30.200.20:FF:000131">
    <property type="entry name" value="Dual specificity protein kinase TTK"/>
    <property type="match status" value="1"/>
</dbReference>
<feature type="region of interest" description="Disordered" evidence="13">
    <location>
        <begin position="648"/>
        <end position="724"/>
    </location>
</feature>
<dbReference type="GO" id="GO:0005524">
    <property type="term" value="F:ATP binding"/>
    <property type="evidence" value="ECO:0007669"/>
    <property type="project" value="UniProtKB-UniRule"/>
</dbReference>
<evidence type="ECO:0000256" key="7">
    <source>
        <dbReference type="ARBA" id="ARBA00022801"/>
    </source>
</evidence>
<dbReference type="GO" id="GO:0007094">
    <property type="term" value="P:mitotic spindle assembly checkpoint signaling"/>
    <property type="evidence" value="ECO:0007669"/>
    <property type="project" value="TreeGrafter"/>
</dbReference>
<dbReference type="Proteomes" id="UP000677054">
    <property type="component" value="Unassembled WGS sequence"/>
</dbReference>
<dbReference type="InterPro" id="IPR002138">
    <property type="entry name" value="Pept_C14_p10"/>
</dbReference>
<evidence type="ECO:0000256" key="12">
    <source>
        <dbReference type="RuleBase" id="RU003971"/>
    </source>
</evidence>
<evidence type="ECO:0000259" key="15">
    <source>
        <dbReference type="PROSITE" id="PS50207"/>
    </source>
</evidence>
<dbReference type="EMBL" id="CAJPEV010003283">
    <property type="protein sequence ID" value="CAG0899406.1"/>
    <property type="molecule type" value="Genomic_DNA"/>
</dbReference>
<dbReference type="SUPFAM" id="SSF56112">
    <property type="entry name" value="Protein kinase-like (PK-like)"/>
    <property type="match status" value="1"/>
</dbReference>
<dbReference type="InterPro" id="IPR001309">
    <property type="entry name" value="Pept_C14_p20"/>
</dbReference>
<dbReference type="GO" id="GO:0034501">
    <property type="term" value="P:protein localization to kinetochore"/>
    <property type="evidence" value="ECO:0007669"/>
    <property type="project" value="TreeGrafter"/>
</dbReference>
<evidence type="ECO:0000256" key="5">
    <source>
        <dbReference type="ARBA" id="ARBA00022741"/>
    </source>
</evidence>